<dbReference type="GO" id="GO:0016020">
    <property type="term" value="C:membrane"/>
    <property type="evidence" value="ECO:0007669"/>
    <property type="project" value="UniProtKB-SubCell"/>
</dbReference>
<dbReference type="GO" id="GO:0015031">
    <property type="term" value="P:protein transport"/>
    <property type="evidence" value="ECO:0007669"/>
    <property type="project" value="UniProtKB-KW"/>
</dbReference>
<dbReference type="EMBL" id="CAJJDM010000071">
    <property type="protein sequence ID" value="CAD8082782.1"/>
    <property type="molecule type" value="Genomic_DNA"/>
</dbReference>
<keyword evidence="4 8" id="KW-0653">Protein transport</keyword>
<evidence type="ECO:0000256" key="6">
    <source>
        <dbReference type="ARBA" id="ARBA00023136"/>
    </source>
</evidence>
<keyword evidence="3 8" id="KW-0812">Transmembrane</keyword>
<comment type="function">
    <text evidence="8">May be involved in fusion of retrograde transport vesicles derived from an endocytic compartment with the Golgi complex.</text>
</comment>
<comment type="subcellular location">
    <subcellularLocation>
        <location evidence="1 8">Membrane</location>
        <topology evidence="1 8">Multi-pass membrane protein</topology>
    </subcellularLocation>
</comment>
<evidence type="ECO:0000256" key="7">
    <source>
        <dbReference type="ARBA" id="ARBA00025800"/>
    </source>
</evidence>
<feature type="transmembrane region" description="Helical" evidence="8">
    <location>
        <begin position="30"/>
        <end position="56"/>
    </location>
</feature>
<feature type="transmembrane region" description="Helical" evidence="8">
    <location>
        <begin position="62"/>
        <end position="83"/>
    </location>
</feature>
<comment type="similarity">
    <text evidence="7 8">Belongs to the SFT2 family.</text>
</comment>
<feature type="transmembrane region" description="Helical" evidence="8">
    <location>
        <begin position="122"/>
        <end position="143"/>
    </location>
</feature>
<dbReference type="InterPro" id="IPR011691">
    <property type="entry name" value="Vesicle_transpt_SFT2"/>
</dbReference>
<evidence type="ECO:0000313" key="9">
    <source>
        <dbReference type="EMBL" id="CAD8082782.1"/>
    </source>
</evidence>
<name>A0A8S1MTS1_PARPR</name>
<keyword evidence="6 8" id="KW-0472">Membrane</keyword>
<dbReference type="Proteomes" id="UP000688137">
    <property type="component" value="Unassembled WGS sequence"/>
</dbReference>
<proteinExistence type="inferred from homology"/>
<gene>
    <name evidence="9" type="ORF">PPRIM_AZ9-3.1.T0680157</name>
</gene>
<evidence type="ECO:0000256" key="5">
    <source>
        <dbReference type="ARBA" id="ARBA00022989"/>
    </source>
</evidence>
<dbReference type="AlphaFoldDB" id="A0A8S1MTS1"/>
<dbReference type="OMA" id="ISCCDTE"/>
<dbReference type="GO" id="GO:0012505">
    <property type="term" value="C:endomembrane system"/>
    <property type="evidence" value="ECO:0007669"/>
    <property type="project" value="UniProtKB-ARBA"/>
</dbReference>
<evidence type="ECO:0000256" key="3">
    <source>
        <dbReference type="ARBA" id="ARBA00022692"/>
    </source>
</evidence>
<dbReference type="PANTHER" id="PTHR23137:SF6">
    <property type="entry name" value="VESICLE TRANSPORT PROTEIN"/>
    <property type="match status" value="1"/>
</dbReference>
<evidence type="ECO:0000256" key="8">
    <source>
        <dbReference type="RuleBase" id="RU363111"/>
    </source>
</evidence>
<evidence type="ECO:0000256" key="2">
    <source>
        <dbReference type="ARBA" id="ARBA00022448"/>
    </source>
</evidence>
<evidence type="ECO:0000313" key="10">
    <source>
        <dbReference type="Proteomes" id="UP000688137"/>
    </source>
</evidence>
<sequence>MMQIFDISGPMKPKNENESLFPSLSFKERLMGFAFCSVLGYFIQILSFGSFIGILGGSPNKFALTYSLGNILALFGTAFLIGFKKQFENMIDKERKITSIIFASSLVMIFLSVYLFKSKLLVLIFLVIEFCSYTWYVASYIPFARDCIKGCLKNIIKQ</sequence>
<keyword evidence="2 8" id="KW-0813">Transport</keyword>
<dbReference type="PANTHER" id="PTHR23137">
    <property type="entry name" value="VESICLE TRANSPORT PROTEIN-RELATED"/>
    <property type="match status" value="1"/>
</dbReference>
<protein>
    <recommendedName>
        <fullName evidence="8">Vesicle transport protein</fullName>
    </recommendedName>
</protein>
<accession>A0A8S1MTS1</accession>
<feature type="transmembrane region" description="Helical" evidence="8">
    <location>
        <begin position="95"/>
        <end position="116"/>
    </location>
</feature>
<organism evidence="9 10">
    <name type="scientific">Paramecium primaurelia</name>
    <dbReference type="NCBI Taxonomy" id="5886"/>
    <lineage>
        <taxon>Eukaryota</taxon>
        <taxon>Sar</taxon>
        <taxon>Alveolata</taxon>
        <taxon>Ciliophora</taxon>
        <taxon>Intramacronucleata</taxon>
        <taxon>Oligohymenophorea</taxon>
        <taxon>Peniculida</taxon>
        <taxon>Parameciidae</taxon>
        <taxon>Paramecium</taxon>
    </lineage>
</organism>
<dbReference type="Pfam" id="PF04178">
    <property type="entry name" value="Got1"/>
    <property type="match status" value="1"/>
</dbReference>
<evidence type="ECO:0000256" key="4">
    <source>
        <dbReference type="ARBA" id="ARBA00022927"/>
    </source>
</evidence>
<dbReference type="GO" id="GO:0016192">
    <property type="term" value="P:vesicle-mediated transport"/>
    <property type="evidence" value="ECO:0007669"/>
    <property type="project" value="InterPro"/>
</dbReference>
<keyword evidence="10" id="KW-1185">Reference proteome</keyword>
<comment type="caution">
    <text evidence="9">The sequence shown here is derived from an EMBL/GenBank/DDBJ whole genome shotgun (WGS) entry which is preliminary data.</text>
</comment>
<dbReference type="GO" id="GO:0005737">
    <property type="term" value="C:cytoplasm"/>
    <property type="evidence" value="ECO:0007669"/>
    <property type="project" value="UniProtKB-ARBA"/>
</dbReference>
<reference evidence="9" key="1">
    <citation type="submission" date="2021-01" db="EMBL/GenBank/DDBJ databases">
        <authorList>
            <consortium name="Genoscope - CEA"/>
            <person name="William W."/>
        </authorList>
    </citation>
    <scope>NUCLEOTIDE SEQUENCE</scope>
</reference>
<keyword evidence="5 8" id="KW-1133">Transmembrane helix</keyword>
<evidence type="ECO:0000256" key="1">
    <source>
        <dbReference type="ARBA" id="ARBA00004141"/>
    </source>
</evidence>
<dbReference type="InterPro" id="IPR007305">
    <property type="entry name" value="Vesicle_transpt_Got1/SFT2"/>
</dbReference>